<evidence type="ECO:0000313" key="2">
    <source>
        <dbReference type="Proteomes" id="UP001500253"/>
    </source>
</evidence>
<sequence length="39" mass="4374">MDAKMHYEAPALFEIGGFSEKTRWVSKGWLPDLVTTFGG</sequence>
<dbReference type="NCBIfam" id="NF033521">
    <property type="entry name" value="lasso_leader_L3"/>
    <property type="match status" value="1"/>
</dbReference>
<gene>
    <name evidence="1" type="ORF">GCM10010246_38620</name>
</gene>
<comment type="caution">
    <text evidence="1">The sequence shown here is derived from an EMBL/GenBank/DDBJ whole genome shotgun (WGS) entry which is preliminary data.</text>
</comment>
<dbReference type="Proteomes" id="UP001500253">
    <property type="component" value="Unassembled WGS sequence"/>
</dbReference>
<accession>A0ABN3GB93</accession>
<name>A0ABN3GB93_9ACTN</name>
<dbReference type="RefSeq" id="WP_346175665.1">
    <property type="nucleotide sequence ID" value="NZ_BAAASD010000015.1"/>
</dbReference>
<organism evidence="1 2">
    <name type="scientific">Streptomyces cuspidosporus</name>
    <dbReference type="NCBI Taxonomy" id="66882"/>
    <lineage>
        <taxon>Bacteria</taxon>
        <taxon>Bacillati</taxon>
        <taxon>Actinomycetota</taxon>
        <taxon>Actinomycetes</taxon>
        <taxon>Kitasatosporales</taxon>
        <taxon>Streptomycetaceae</taxon>
        <taxon>Streptomyces</taxon>
    </lineage>
</organism>
<reference evidence="1 2" key="1">
    <citation type="journal article" date="2019" name="Int. J. Syst. Evol. Microbiol.">
        <title>The Global Catalogue of Microorganisms (GCM) 10K type strain sequencing project: providing services to taxonomists for standard genome sequencing and annotation.</title>
        <authorList>
            <consortium name="The Broad Institute Genomics Platform"/>
            <consortium name="The Broad Institute Genome Sequencing Center for Infectious Disease"/>
            <person name="Wu L."/>
            <person name="Ma J."/>
        </authorList>
    </citation>
    <scope>NUCLEOTIDE SEQUENCE [LARGE SCALE GENOMIC DNA]</scope>
    <source>
        <strain evidence="1 2">JCM 4316</strain>
    </source>
</reference>
<evidence type="ECO:0008006" key="3">
    <source>
        <dbReference type="Google" id="ProtNLM"/>
    </source>
</evidence>
<evidence type="ECO:0000313" key="1">
    <source>
        <dbReference type="EMBL" id="GAA2347840.1"/>
    </source>
</evidence>
<dbReference type="EMBL" id="BAAASD010000015">
    <property type="protein sequence ID" value="GAA2347840.1"/>
    <property type="molecule type" value="Genomic_DNA"/>
</dbReference>
<protein>
    <recommendedName>
        <fullName evidence="3">Lasso RiPP family leader peptide-containing protein</fullName>
    </recommendedName>
</protein>
<proteinExistence type="predicted"/>
<keyword evidence="2" id="KW-1185">Reference proteome</keyword>